<dbReference type="InterPro" id="IPR052192">
    <property type="entry name" value="Insect_Ionotropic_Sensory_Rcpt"/>
</dbReference>
<dbReference type="Gene3D" id="1.10.287.70">
    <property type="match status" value="1"/>
</dbReference>
<evidence type="ECO:0000256" key="5">
    <source>
        <dbReference type="ARBA" id="ARBA00023136"/>
    </source>
</evidence>
<reference evidence="10" key="2">
    <citation type="journal article" date="2023" name="BMC Genomics">
        <title>Pest status, molecular evolution, and epigenetic factors derived from the genome assembly of Frankliniella fusca, a thysanopteran phytovirus vector.</title>
        <authorList>
            <person name="Catto M.A."/>
            <person name="Labadie P.E."/>
            <person name="Jacobson A.L."/>
            <person name="Kennedy G.G."/>
            <person name="Srinivasan R."/>
            <person name="Hunt B.G."/>
        </authorList>
    </citation>
    <scope>NUCLEOTIDE SEQUENCE</scope>
    <source>
        <strain evidence="10">PL_HMW_Pooled</strain>
    </source>
</reference>
<feature type="signal peptide" evidence="9">
    <location>
        <begin position="1"/>
        <end position="20"/>
    </location>
</feature>
<keyword evidence="9" id="KW-0732">Signal</keyword>
<dbReference type="GO" id="GO:0005886">
    <property type="term" value="C:plasma membrane"/>
    <property type="evidence" value="ECO:0007669"/>
    <property type="project" value="UniProtKB-SubCell"/>
</dbReference>
<keyword evidence="2" id="KW-1003">Cell membrane</keyword>
<dbReference type="EMBL" id="JAHWGI010000340">
    <property type="protein sequence ID" value="KAK3913839.1"/>
    <property type="molecule type" value="Genomic_DNA"/>
</dbReference>
<keyword evidence="5 8" id="KW-0472">Membrane</keyword>
<evidence type="ECO:0000256" key="7">
    <source>
        <dbReference type="ARBA" id="ARBA00023180"/>
    </source>
</evidence>
<evidence type="ECO:0000256" key="2">
    <source>
        <dbReference type="ARBA" id="ARBA00022475"/>
    </source>
</evidence>
<keyword evidence="3 8" id="KW-0812">Transmembrane</keyword>
<evidence type="ECO:0000256" key="4">
    <source>
        <dbReference type="ARBA" id="ARBA00022989"/>
    </source>
</evidence>
<dbReference type="PANTHER" id="PTHR42643:SF24">
    <property type="entry name" value="IONOTROPIC RECEPTOR 60A"/>
    <property type="match status" value="1"/>
</dbReference>
<protein>
    <submittedName>
        <fullName evidence="10">Glutamate receptor 3.2</fullName>
    </submittedName>
</protein>
<keyword evidence="11" id="KW-1185">Reference proteome</keyword>
<evidence type="ECO:0000256" key="3">
    <source>
        <dbReference type="ARBA" id="ARBA00022692"/>
    </source>
</evidence>
<dbReference type="AlphaFoldDB" id="A0AAE1H3G5"/>
<accession>A0AAE1H3G5</accession>
<proteinExistence type="predicted"/>
<feature type="chain" id="PRO_5042113436" evidence="9">
    <location>
        <begin position="21"/>
        <end position="602"/>
    </location>
</feature>
<dbReference type="PANTHER" id="PTHR42643">
    <property type="entry name" value="IONOTROPIC RECEPTOR 20A-RELATED"/>
    <property type="match status" value="1"/>
</dbReference>
<evidence type="ECO:0000256" key="9">
    <source>
        <dbReference type="SAM" id="SignalP"/>
    </source>
</evidence>
<gene>
    <name evidence="10" type="ORF">KUF71_004820</name>
</gene>
<evidence type="ECO:0000313" key="10">
    <source>
        <dbReference type="EMBL" id="KAK3913839.1"/>
    </source>
</evidence>
<organism evidence="10 11">
    <name type="scientific">Frankliniella fusca</name>
    <dbReference type="NCBI Taxonomy" id="407009"/>
    <lineage>
        <taxon>Eukaryota</taxon>
        <taxon>Metazoa</taxon>
        <taxon>Ecdysozoa</taxon>
        <taxon>Arthropoda</taxon>
        <taxon>Hexapoda</taxon>
        <taxon>Insecta</taxon>
        <taxon>Pterygota</taxon>
        <taxon>Neoptera</taxon>
        <taxon>Paraneoptera</taxon>
        <taxon>Thysanoptera</taxon>
        <taxon>Terebrantia</taxon>
        <taxon>Thripoidea</taxon>
        <taxon>Thripidae</taxon>
        <taxon>Frankliniella</taxon>
    </lineage>
</organism>
<keyword evidence="4 8" id="KW-1133">Transmembrane helix</keyword>
<comment type="caution">
    <text evidence="10">The sequence shown here is derived from an EMBL/GenBank/DDBJ whole genome shotgun (WGS) entry which is preliminary data.</text>
</comment>
<evidence type="ECO:0000256" key="6">
    <source>
        <dbReference type="ARBA" id="ARBA00023170"/>
    </source>
</evidence>
<evidence type="ECO:0000256" key="1">
    <source>
        <dbReference type="ARBA" id="ARBA00004651"/>
    </source>
</evidence>
<evidence type="ECO:0000313" key="11">
    <source>
        <dbReference type="Proteomes" id="UP001219518"/>
    </source>
</evidence>
<comment type="subcellular location">
    <subcellularLocation>
        <location evidence="1">Cell membrane</location>
        <topology evidence="1">Multi-pass membrane protein</topology>
    </subcellularLocation>
</comment>
<sequence length="602" mass="66441">MLRLVLVGLMLAAGARQSRALVGTGPLPVPRGPARDPGARSLADFLSAFVSTADPGTVVVLNDDGHLASLLAELPAELPRILILDRRVVDARVEYQLYHLENSIFVAASNGSYADVLSIPPLFFAPLSARVLIWLHAPVVPAEFRLRKNNRKRYCPPQYAALLVSTPNNTGAVYRLRNQCALRSSAMVAEQVDRWESRFDWRNHELAFPRYCRGWRRQTTLPLLLFVVTSATRVAAGRTAELLEHALDLPVQVDLLDVHTDGAFRITRKREQCRLDGCVSFRPMLAVPGPNVVYEVLERCSVVVFVPVGSGVRPNLLQAVTVEFTRGMWIMTVLAMLSVAATVTLGTAALDGRPTVAGFSGALLHALAPLLAQSPPGRPAQRPLAAAWLTMCVVITGAYQGLLLSELTAPAQEINSLEQLERSGLDVFLDLDLVVTEMQSFLPATLQSRSSLISLYQMSKLREVFQRRNSAVISDYDVHTKLHLAPLLESRHFRMFRLPFSRVKAHFAFTKGSPMIEPVRRAVGKLKAAGLVQFRGEMLSYDDLETSRSVSDPELRPLKLADLGPAFILLGFGLCLSGFCFAFEVLCHKALKKKHPRIQFSN</sequence>
<name>A0AAE1H3G5_9NEOP</name>
<evidence type="ECO:0000256" key="8">
    <source>
        <dbReference type="SAM" id="Phobius"/>
    </source>
</evidence>
<dbReference type="Proteomes" id="UP001219518">
    <property type="component" value="Unassembled WGS sequence"/>
</dbReference>
<feature type="transmembrane region" description="Helical" evidence="8">
    <location>
        <begin position="566"/>
        <end position="587"/>
    </location>
</feature>
<keyword evidence="6 10" id="KW-0675">Receptor</keyword>
<reference evidence="10" key="1">
    <citation type="submission" date="2021-07" db="EMBL/GenBank/DDBJ databases">
        <authorList>
            <person name="Catto M.A."/>
            <person name="Jacobson A."/>
            <person name="Kennedy G."/>
            <person name="Labadie P."/>
            <person name="Hunt B.G."/>
            <person name="Srinivasan R."/>
        </authorList>
    </citation>
    <scope>NUCLEOTIDE SEQUENCE</scope>
    <source>
        <strain evidence="10">PL_HMW_Pooled</strain>
        <tissue evidence="10">Head</tissue>
    </source>
</reference>
<keyword evidence="7" id="KW-0325">Glycoprotein</keyword>